<accession>A0A8J8CJ40</accession>
<dbReference type="EMBL" id="WVIE01000018">
    <property type="protein sequence ID" value="NDJ18603.1"/>
    <property type="molecule type" value="Genomic_DNA"/>
</dbReference>
<evidence type="ECO:0000313" key="3">
    <source>
        <dbReference type="Proteomes" id="UP000646053"/>
    </source>
</evidence>
<dbReference type="Proteomes" id="UP000646053">
    <property type="component" value="Unassembled WGS sequence"/>
</dbReference>
<dbReference type="PANTHER" id="PTHR23419">
    <property type="entry name" value="DIVALENT CATION TOLERANCE CUTA-RELATED"/>
    <property type="match status" value="1"/>
</dbReference>
<dbReference type="Pfam" id="PF03091">
    <property type="entry name" value="CutA1"/>
    <property type="match status" value="1"/>
</dbReference>
<gene>
    <name evidence="2" type="ORF">GS601_15135</name>
</gene>
<dbReference type="Gene3D" id="3.30.70.120">
    <property type="match status" value="1"/>
</dbReference>
<dbReference type="RefSeq" id="WP_162424131.1">
    <property type="nucleotide sequence ID" value="NZ_WVIE01000018.1"/>
</dbReference>
<comment type="caution">
    <text evidence="2">The sequence shown here is derived from an EMBL/GenBank/DDBJ whole genome shotgun (WGS) entry which is preliminary data.</text>
</comment>
<evidence type="ECO:0000313" key="2">
    <source>
        <dbReference type="EMBL" id="NDJ18603.1"/>
    </source>
</evidence>
<dbReference type="AlphaFoldDB" id="A0A8J8CJ40"/>
<evidence type="ECO:0000256" key="1">
    <source>
        <dbReference type="ARBA" id="ARBA00010169"/>
    </source>
</evidence>
<dbReference type="InterPro" id="IPR011322">
    <property type="entry name" value="N-reg_PII-like_a/b"/>
</dbReference>
<organism evidence="2 3">
    <name type="scientific">Myxacorys almedinensis A</name>
    <dbReference type="NCBI Taxonomy" id="2690445"/>
    <lineage>
        <taxon>Bacteria</taxon>
        <taxon>Bacillati</taxon>
        <taxon>Cyanobacteriota</taxon>
        <taxon>Cyanophyceae</taxon>
        <taxon>Leptolyngbyales</taxon>
        <taxon>Leptolyngbyaceae</taxon>
        <taxon>Myxacorys</taxon>
        <taxon>Myxacorys almedinensis</taxon>
    </lineage>
</organism>
<keyword evidence="3" id="KW-1185">Reference proteome</keyword>
<dbReference type="InterPro" id="IPR015867">
    <property type="entry name" value="N-reg_PII/ATP_PRibTrfase_C"/>
</dbReference>
<dbReference type="PANTHER" id="PTHR23419:SF8">
    <property type="entry name" value="FI09726P"/>
    <property type="match status" value="1"/>
</dbReference>
<sequence length="109" mass="12332">MTDPTGHYGVILVTATSQQEAEKIAQTLICSKLAACATLFPVQSIYTWQGDMHQDQEWQLFIKSDLDRFDELEATIRQLHSYEVPEIIALPIVAGSQPYLHWISQQVGQ</sequence>
<dbReference type="SUPFAM" id="SSF54913">
    <property type="entry name" value="GlnB-like"/>
    <property type="match status" value="1"/>
</dbReference>
<reference evidence="2" key="1">
    <citation type="submission" date="2019-12" db="EMBL/GenBank/DDBJ databases">
        <title>High-Quality draft genome sequences of three cyanobacteria isolated from the limestone walls of the Old Cathedral of Coimbra.</title>
        <authorList>
            <person name="Tiago I."/>
            <person name="Soares F."/>
            <person name="Portugal A."/>
        </authorList>
    </citation>
    <scope>NUCLEOTIDE SEQUENCE</scope>
    <source>
        <strain evidence="2">A</strain>
    </source>
</reference>
<proteinExistence type="inferred from homology"/>
<name>A0A8J8CJ40_9CYAN</name>
<dbReference type="GO" id="GO:0005507">
    <property type="term" value="F:copper ion binding"/>
    <property type="evidence" value="ECO:0007669"/>
    <property type="project" value="TreeGrafter"/>
</dbReference>
<comment type="similarity">
    <text evidence="1">Belongs to the CutA family.</text>
</comment>
<dbReference type="GO" id="GO:0010038">
    <property type="term" value="P:response to metal ion"/>
    <property type="evidence" value="ECO:0007669"/>
    <property type="project" value="InterPro"/>
</dbReference>
<dbReference type="InterPro" id="IPR004323">
    <property type="entry name" value="Ion_tolerance_CutA"/>
</dbReference>
<protein>
    <submittedName>
        <fullName evidence="2">Divalent cation tolerance protein CutA</fullName>
    </submittedName>
</protein>